<dbReference type="Proteomes" id="UP000284842">
    <property type="component" value="Unassembled WGS sequence"/>
</dbReference>
<organism evidence="2 3">
    <name type="scientific">Panaeolus cyanescens</name>
    <dbReference type="NCBI Taxonomy" id="181874"/>
    <lineage>
        <taxon>Eukaryota</taxon>
        <taxon>Fungi</taxon>
        <taxon>Dikarya</taxon>
        <taxon>Basidiomycota</taxon>
        <taxon>Agaricomycotina</taxon>
        <taxon>Agaricomycetes</taxon>
        <taxon>Agaricomycetidae</taxon>
        <taxon>Agaricales</taxon>
        <taxon>Agaricineae</taxon>
        <taxon>Galeropsidaceae</taxon>
        <taxon>Panaeolus</taxon>
    </lineage>
</organism>
<dbReference type="AlphaFoldDB" id="A0A409YAE7"/>
<dbReference type="SUPFAM" id="SSF52047">
    <property type="entry name" value="RNI-like"/>
    <property type="match status" value="1"/>
</dbReference>
<evidence type="ECO:0000256" key="1">
    <source>
        <dbReference type="SAM" id="MobiDB-lite"/>
    </source>
</evidence>
<gene>
    <name evidence="2" type="ORF">CVT24_009555</name>
</gene>
<name>A0A409YAE7_9AGAR</name>
<accession>A0A409YAE7</accession>
<proteinExistence type="predicted"/>
<comment type="caution">
    <text evidence="2">The sequence shown here is derived from an EMBL/GenBank/DDBJ whole genome shotgun (WGS) entry which is preliminary data.</text>
</comment>
<dbReference type="EMBL" id="NHTK01001340">
    <property type="protein sequence ID" value="PPQ99976.1"/>
    <property type="molecule type" value="Genomic_DNA"/>
</dbReference>
<dbReference type="OrthoDB" id="3069268at2759"/>
<dbReference type="InParanoid" id="A0A409YAE7"/>
<evidence type="ECO:0008006" key="4">
    <source>
        <dbReference type="Google" id="ProtNLM"/>
    </source>
</evidence>
<feature type="compositionally biased region" description="Acidic residues" evidence="1">
    <location>
        <begin position="327"/>
        <end position="342"/>
    </location>
</feature>
<evidence type="ECO:0000313" key="2">
    <source>
        <dbReference type="EMBL" id="PPQ99976.1"/>
    </source>
</evidence>
<feature type="region of interest" description="Disordered" evidence="1">
    <location>
        <begin position="323"/>
        <end position="342"/>
    </location>
</feature>
<keyword evidence="3" id="KW-1185">Reference proteome</keyword>
<evidence type="ECO:0000313" key="3">
    <source>
        <dbReference type="Proteomes" id="UP000284842"/>
    </source>
</evidence>
<reference evidence="2 3" key="1">
    <citation type="journal article" date="2018" name="Evol. Lett.">
        <title>Horizontal gene cluster transfer increased hallucinogenic mushroom diversity.</title>
        <authorList>
            <person name="Reynolds H.T."/>
            <person name="Vijayakumar V."/>
            <person name="Gluck-Thaler E."/>
            <person name="Korotkin H.B."/>
            <person name="Matheny P.B."/>
            <person name="Slot J.C."/>
        </authorList>
    </citation>
    <scope>NUCLEOTIDE SEQUENCE [LARGE SCALE GENOMIC DNA]</scope>
    <source>
        <strain evidence="2 3">2629</strain>
    </source>
</reference>
<sequence>MRSLTIRCPSPIPMIHASTLFQNLEELSLTITSFTPVPAAVLRHWSALRRLKTISLVIPTFQWTIEWPTWELCFENLESLSLSCPFTDAFMFLSIASFPMLSSFTFNLILPQFPDLQVYPWAGILQTLRSNTSPCFQELVIGLWDDRTPETRLRNTRFTASHPTVPFSDLEATLLDFNLSRFCTYFPLLQPLTLEDVVNMRDAWPEIESLVIGMPEIYEAKLDLNVLQVLSDERCESLETLELTVNAALVPRPKKTRSTHRLGCLKLNLENWNDTFENRCSLASYIDSLFPYIHFVSSNGEELEGVKGIIDALQMGRRRERRHNDIAEAEDSDEDHELSDLD</sequence>
<protein>
    <recommendedName>
        <fullName evidence="4">F-box domain-containing protein</fullName>
    </recommendedName>
</protein>